<dbReference type="InterPro" id="IPR027417">
    <property type="entry name" value="P-loop_NTPase"/>
</dbReference>
<evidence type="ECO:0000259" key="3">
    <source>
        <dbReference type="PROSITE" id="PS51719"/>
    </source>
</evidence>
<dbReference type="OMA" id="KPYPPWW"/>
<feature type="domain" description="Septin-type G" evidence="3">
    <location>
        <begin position="229"/>
        <end position="558"/>
    </location>
</feature>
<evidence type="ECO:0000256" key="2">
    <source>
        <dbReference type="SAM" id="MobiDB-lite"/>
    </source>
</evidence>
<accession>B2WA74</accession>
<evidence type="ECO:0000313" key="5">
    <source>
        <dbReference type="Proteomes" id="UP000001471"/>
    </source>
</evidence>
<gene>
    <name evidence="4" type="ORF">PTRG_07187</name>
</gene>
<dbReference type="PROSITE" id="PS51719">
    <property type="entry name" value="G_SEPTIN"/>
    <property type="match status" value="1"/>
</dbReference>
<feature type="region of interest" description="Disordered" evidence="2">
    <location>
        <begin position="267"/>
        <end position="299"/>
    </location>
</feature>
<organism evidence="4 5">
    <name type="scientific">Pyrenophora tritici-repentis (strain Pt-1C-BFP)</name>
    <name type="common">Wheat tan spot fungus</name>
    <name type="synonym">Drechslera tritici-repentis</name>
    <dbReference type="NCBI Taxonomy" id="426418"/>
    <lineage>
        <taxon>Eukaryota</taxon>
        <taxon>Fungi</taxon>
        <taxon>Dikarya</taxon>
        <taxon>Ascomycota</taxon>
        <taxon>Pezizomycotina</taxon>
        <taxon>Dothideomycetes</taxon>
        <taxon>Pleosporomycetidae</taxon>
        <taxon>Pleosporales</taxon>
        <taxon>Pleosporineae</taxon>
        <taxon>Pleosporaceae</taxon>
        <taxon>Pyrenophora</taxon>
    </lineage>
</organism>
<dbReference type="Pfam" id="PF00735">
    <property type="entry name" value="Septin"/>
    <property type="match status" value="1"/>
</dbReference>
<feature type="compositionally biased region" description="Basic residues" evidence="2">
    <location>
        <begin position="277"/>
        <end position="287"/>
    </location>
</feature>
<dbReference type="eggNOG" id="KOG1547">
    <property type="taxonomic scope" value="Eukaryota"/>
</dbReference>
<dbReference type="PANTHER" id="PTHR18884">
    <property type="entry name" value="SEPTIN"/>
    <property type="match status" value="1"/>
</dbReference>
<dbReference type="InParanoid" id="B2WA74"/>
<feature type="compositionally biased region" description="Low complexity" evidence="2">
    <location>
        <begin position="97"/>
        <end position="116"/>
    </location>
</feature>
<dbReference type="InterPro" id="IPR030379">
    <property type="entry name" value="G_SEPTIN_dom"/>
</dbReference>
<dbReference type="STRING" id="426418.B2WA74"/>
<keyword evidence="1" id="KW-0547">Nucleotide-binding</keyword>
<feature type="region of interest" description="Disordered" evidence="2">
    <location>
        <begin position="77"/>
        <end position="118"/>
    </location>
</feature>
<dbReference type="SUPFAM" id="SSF52540">
    <property type="entry name" value="P-loop containing nucleoside triphosphate hydrolases"/>
    <property type="match status" value="1"/>
</dbReference>
<dbReference type="EMBL" id="DS231621">
    <property type="protein sequence ID" value="EDU50106.1"/>
    <property type="molecule type" value="Genomic_DNA"/>
</dbReference>
<feature type="region of interest" description="Disordered" evidence="2">
    <location>
        <begin position="131"/>
        <end position="164"/>
    </location>
</feature>
<dbReference type="OrthoDB" id="4150765at2759"/>
<sequence length="813" mass="87511">MRPQLGGDALTPAVKPPSRKSSVDHAVAPWSNVPTTFVMKRADEVEQPMTPPQAASSTARYQDGTYGVQSLADTLEAAFGPESTVPAKEPVKASKTGNHSARSSGSVSHTSSTNSVPQLDKFQADAARKLKRGYSAHGSSTPLKLPGAEIPSPHPLSALSSTPRSASITSLKLSDEEFAMDDVASQAVSSGGEDEESVEIEQAPSSFPQLVMPVMQMPTRRPFTTRGKAMGKLKVMVAGETGLGKSSLIRSIVQACEDIVHVDPLSPSPLIAQSRPPKSRSRTRKAGHAGTTRVTETHASTKPYPHWWADIEESRVLRRRKSGTDTVLERNICFVDTPGYCHGPTEQDDMNLVVDYVESLLFQTSSVTTLEDNDALGVVSGSGGVLVDIVIYLLPPNKDITKDIDYMQRLSYLTNVIPVIAKSDTLSAQEVVALKTSILARLQTTALRPFFFGEAMDDALLAVQGLPVVGISASGASSEAASYPYTTPTYPYAVSSTSGPDNDNMDASLLMSPDYVQPLLPSELGALVHKVFDPESIAWLRHSAAKKFLAWRRRTRLPGDSVIMQGITHPRSPTMASVGLNGATMNSKAESPSYLHKLTFRSASLASSVFSAASPSGVLVPGSGSPFYPSNLQSPLLSSASLANSEALEPPGSFSLAKYNKSMQGDQRFSEIRIARWATDLQRSRRNEKDRFEELQSNERAKWLLERVGEEVSRGTIVACPDGTPRAEWAVVRHGDEKGSKVGQRYAKAVGLDSRDPLGLCDFSDEIRRRSFVLVKVLGGMSVVGAVVVAVIRACGIETGSPQNWWAWITGTD</sequence>
<reference evidence="5" key="1">
    <citation type="journal article" date="2013" name="G3 (Bethesda)">
        <title>Comparative genomics of a plant-pathogenic fungus, Pyrenophora tritici-repentis, reveals transduplication and the impact of repeat elements on pathogenicity and population divergence.</title>
        <authorList>
            <person name="Manning V.A."/>
            <person name="Pandelova I."/>
            <person name="Dhillon B."/>
            <person name="Wilhelm L.J."/>
            <person name="Goodwin S.B."/>
            <person name="Berlin A.M."/>
            <person name="Figueroa M."/>
            <person name="Freitag M."/>
            <person name="Hane J.K."/>
            <person name="Henrissat B."/>
            <person name="Holman W.H."/>
            <person name="Kodira C.D."/>
            <person name="Martin J."/>
            <person name="Oliver R.P."/>
            <person name="Robbertse B."/>
            <person name="Schackwitz W."/>
            <person name="Schwartz D.C."/>
            <person name="Spatafora J.W."/>
            <person name="Turgeon B.G."/>
            <person name="Yandava C."/>
            <person name="Young S."/>
            <person name="Zhou S."/>
            <person name="Zeng Q."/>
            <person name="Grigoriev I.V."/>
            <person name="Ma L.-J."/>
            <person name="Ciuffetti L.M."/>
        </authorList>
    </citation>
    <scope>NUCLEOTIDE SEQUENCE [LARGE SCALE GENOMIC DNA]</scope>
    <source>
        <strain evidence="5">Pt-1C-BFP</strain>
    </source>
</reference>
<feature type="region of interest" description="Disordered" evidence="2">
    <location>
        <begin position="1"/>
        <end position="62"/>
    </location>
</feature>
<evidence type="ECO:0000313" key="4">
    <source>
        <dbReference type="EMBL" id="EDU50106.1"/>
    </source>
</evidence>
<proteinExistence type="inferred from homology"/>
<dbReference type="GO" id="GO:0005525">
    <property type="term" value="F:GTP binding"/>
    <property type="evidence" value="ECO:0007669"/>
    <property type="project" value="UniProtKB-KW"/>
</dbReference>
<comment type="similarity">
    <text evidence="1">Belongs to the TRAFAC class TrmE-Era-EngA-EngB-Septin-like GTPase superfamily. Septin GTPase family.</text>
</comment>
<evidence type="ECO:0000256" key="1">
    <source>
        <dbReference type="RuleBase" id="RU004560"/>
    </source>
</evidence>
<dbReference type="Proteomes" id="UP000001471">
    <property type="component" value="Unassembled WGS sequence"/>
</dbReference>
<dbReference type="HOGENOM" id="CLU_018628_0_0_1"/>
<keyword evidence="1" id="KW-0342">GTP-binding</keyword>
<protein>
    <recommendedName>
        <fullName evidence="3">Septin-type G domain-containing protein</fullName>
    </recommendedName>
</protein>
<dbReference type="Gene3D" id="3.40.50.300">
    <property type="entry name" value="P-loop containing nucleotide triphosphate hydrolases"/>
    <property type="match status" value="1"/>
</dbReference>
<dbReference type="AlphaFoldDB" id="B2WA74"/>
<name>B2WA74_PYRTR</name>